<dbReference type="AlphaFoldDB" id="A0A1I1NN81"/>
<keyword evidence="5" id="KW-1133">Transmembrane helix</keyword>
<evidence type="ECO:0000256" key="1">
    <source>
        <dbReference type="ARBA" id="ARBA00022737"/>
    </source>
</evidence>
<keyword evidence="7" id="KW-1185">Reference proteome</keyword>
<dbReference type="SMART" id="SM00028">
    <property type="entry name" value="TPR"/>
    <property type="match status" value="1"/>
</dbReference>
<dbReference type="Gene3D" id="3.40.50.410">
    <property type="entry name" value="von Willebrand factor, type A domain"/>
    <property type="match status" value="1"/>
</dbReference>
<dbReference type="Pfam" id="PF07719">
    <property type="entry name" value="TPR_2"/>
    <property type="match status" value="1"/>
</dbReference>
<accession>A0A1I1NN81</accession>
<feature type="transmembrane region" description="Helical" evidence="5">
    <location>
        <begin position="15"/>
        <end position="31"/>
    </location>
</feature>
<dbReference type="PROSITE" id="PS50005">
    <property type="entry name" value="TPR"/>
    <property type="match status" value="1"/>
</dbReference>
<feature type="region of interest" description="Disordered" evidence="4">
    <location>
        <begin position="413"/>
        <end position="441"/>
    </location>
</feature>
<organism evidence="6 7">
    <name type="scientific">Thiohalospira halophila DSM 15071</name>
    <dbReference type="NCBI Taxonomy" id="1123397"/>
    <lineage>
        <taxon>Bacteria</taxon>
        <taxon>Pseudomonadati</taxon>
        <taxon>Pseudomonadota</taxon>
        <taxon>Gammaproteobacteria</taxon>
        <taxon>Thiohalospirales</taxon>
        <taxon>Thiohalospiraceae</taxon>
        <taxon>Thiohalospira</taxon>
    </lineage>
</organism>
<dbReference type="SUPFAM" id="SSF53300">
    <property type="entry name" value="vWA-like"/>
    <property type="match status" value="1"/>
</dbReference>
<gene>
    <name evidence="6" type="ORF">SAMN05660831_00350</name>
</gene>
<dbReference type="OrthoDB" id="9807628at2"/>
<evidence type="ECO:0000256" key="2">
    <source>
        <dbReference type="ARBA" id="ARBA00022803"/>
    </source>
</evidence>
<reference evidence="6 7" key="1">
    <citation type="submission" date="2016-10" db="EMBL/GenBank/DDBJ databases">
        <authorList>
            <person name="de Groot N.N."/>
        </authorList>
    </citation>
    <scope>NUCLEOTIDE SEQUENCE [LARGE SCALE GENOMIC DNA]</scope>
    <source>
        <strain evidence="6 7">HL3</strain>
    </source>
</reference>
<evidence type="ECO:0000313" key="7">
    <source>
        <dbReference type="Proteomes" id="UP000198611"/>
    </source>
</evidence>
<dbReference type="SUPFAM" id="SSF48452">
    <property type="entry name" value="TPR-like"/>
    <property type="match status" value="1"/>
</dbReference>
<evidence type="ECO:0000256" key="4">
    <source>
        <dbReference type="SAM" id="MobiDB-lite"/>
    </source>
</evidence>
<dbReference type="EMBL" id="FOMJ01000001">
    <property type="protein sequence ID" value="SFC98905.1"/>
    <property type="molecule type" value="Genomic_DNA"/>
</dbReference>
<dbReference type="RefSeq" id="WP_093427024.1">
    <property type="nucleotide sequence ID" value="NZ_FOMJ01000001.1"/>
</dbReference>
<proteinExistence type="predicted"/>
<keyword evidence="5" id="KW-0812">Transmembrane</keyword>
<keyword evidence="5" id="KW-0472">Membrane</keyword>
<name>A0A1I1NN81_9GAMM</name>
<evidence type="ECO:0000256" key="5">
    <source>
        <dbReference type="SAM" id="Phobius"/>
    </source>
</evidence>
<dbReference type="Proteomes" id="UP000198611">
    <property type="component" value="Unassembled WGS sequence"/>
</dbReference>
<sequence length="455" mass="49395">MSDWLSHWSLARPEWLWLLLPLAALWGGWLLRGGSDSPWRGVIEPRLLAHLTGGEHRDRRRLAAGLLAAGWLLAVIALAGPRLEGSTTSLYQRTSAAMVVLDLSTAGAPSEETRTALRDWLRTSRLPQVGLLVAAGTAHEVVPPTPDAALVRRQLRWLAPDTMPRPGRDLATALERAGAVLERTGIENGAVILVSAPPPDPAAVTAARRLIEQGVAVHRVGHGGEAPALRDVGGEVHAAAGLAGLDPLPRGPGAFRDRRIAGEGTSAAPLTALLVLMALVVALGARRGWLLLLPLLAVPPPAPADPWQTPDQAAMAAYEAGDYREAAALFEDPEWRGMALYRADRWLDAAEAFARVDHPRAHYNRGNALLRAGRPGEAIAAWETALDGNPDLEDARINRDLVQEYLDAREEAVRRAQDRAEDEREAVDHPGPLLQEDPAGFWRRKFEQDLRRRDP</sequence>
<dbReference type="InterPro" id="IPR013105">
    <property type="entry name" value="TPR_2"/>
</dbReference>
<dbReference type="InterPro" id="IPR019734">
    <property type="entry name" value="TPR_rpt"/>
</dbReference>
<keyword evidence="2 3" id="KW-0802">TPR repeat</keyword>
<feature type="repeat" description="TPR" evidence="3">
    <location>
        <begin position="359"/>
        <end position="392"/>
    </location>
</feature>
<dbReference type="Gene3D" id="1.25.40.10">
    <property type="entry name" value="Tetratricopeptide repeat domain"/>
    <property type="match status" value="1"/>
</dbReference>
<dbReference type="STRING" id="1123397.SAMN05660831_00350"/>
<evidence type="ECO:0000256" key="3">
    <source>
        <dbReference type="PROSITE-ProRule" id="PRU00339"/>
    </source>
</evidence>
<dbReference type="InterPro" id="IPR036465">
    <property type="entry name" value="vWFA_dom_sf"/>
</dbReference>
<feature type="transmembrane region" description="Helical" evidence="5">
    <location>
        <begin position="62"/>
        <end position="80"/>
    </location>
</feature>
<protein>
    <submittedName>
        <fullName evidence="6">Ca-activated chloride channel family protein</fullName>
    </submittedName>
</protein>
<dbReference type="InterPro" id="IPR011990">
    <property type="entry name" value="TPR-like_helical_dom_sf"/>
</dbReference>
<evidence type="ECO:0000313" key="6">
    <source>
        <dbReference type="EMBL" id="SFC98905.1"/>
    </source>
</evidence>
<feature type="compositionally biased region" description="Basic and acidic residues" evidence="4">
    <location>
        <begin position="413"/>
        <end position="428"/>
    </location>
</feature>
<keyword evidence="1" id="KW-0677">Repeat</keyword>